<dbReference type="AlphaFoldDB" id="B3PM03"/>
<sequence>MQEIENAKSIKETLGIERISTFSLGQFFTISNVLVYYQKNKKTPKGYPRKWQTIIKEQR</sequence>
<dbReference type="EMBL" id="CP001047">
    <property type="protein sequence ID" value="ACF07055.1"/>
    <property type="molecule type" value="Genomic_DNA"/>
</dbReference>
<keyword evidence="3" id="KW-1185">Reference proteome</keyword>
<dbReference type="HOGENOM" id="CLU_2955555_0_0_14"/>
<feature type="transmembrane region" description="Helical" evidence="1">
    <location>
        <begin position="19"/>
        <end position="37"/>
    </location>
</feature>
<name>B3PM03_META1</name>
<keyword evidence="1" id="KW-1133">Transmembrane helix</keyword>
<gene>
    <name evidence="2" type="primary">gidB2</name>
    <name evidence="2" type="ordered locus">MARTH_orf114</name>
</gene>
<dbReference type="KEGG" id="mat:MARTH_orf114"/>
<keyword evidence="1" id="KW-0472">Membrane</keyword>
<organism evidence="2 3">
    <name type="scientific">Metamycoplasma arthritidis (strain 158L3-1)</name>
    <name type="common">Mycoplasma arthritidis</name>
    <dbReference type="NCBI Taxonomy" id="243272"/>
    <lineage>
        <taxon>Bacteria</taxon>
        <taxon>Bacillati</taxon>
        <taxon>Mycoplasmatota</taxon>
        <taxon>Mycoplasmoidales</taxon>
        <taxon>Metamycoplasmataceae</taxon>
        <taxon>Metamycoplasma</taxon>
    </lineage>
</organism>
<keyword evidence="1" id="KW-0812">Transmembrane</keyword>
<evidence type="ECO:0000313" key="2">
    <source>
        <dbReference type="EMBL" id="ACF07055.1"/>
    </source>
</evidence>
<accession>B3PM03</accession>
<reference evidence="2 3" key="1">
    <citation type="journal article" date="2008" name="Infect. Immun.">
        <title>Genome of Mycoplasma arthritidis.</title>
        <authorList>
            <person name="Dybvig K."/>
            <person name="Zuhua C."/>
            <person name="Lao P."/>
            <person name="Jordan D.S."/>
            <person name="French C.T."/>
            <person name="Tu A.H."/>
            <person name="Loraine A.E."/>
        </authorList>
    </citation>
    <scope>NUCLEOTIDE SEQUENCE [LARGE SCALE GENOMIC DNA]</scope>
    <source>
        <strain evidence="2 3">158L3-1</strain>
    </source>
</reference>
<evidence type="ECO:0000256" key="1">
    <source>
        <dbReference type="SAM" id="Phobius"/>
    </source>
</evidence>
<dbReference type="Proteomes" id="UP000008812">
    <property type="component" value="Chromosome"/>
</dbReference>
<proteinExistence type="predicted"/>
<evidence type="ECO:0000313" key="3">
    <source>
        <dbReference type="Proteomes" id="UP000008812"/>
    </source>
</evidence>
<dbReference type="STRING" id="243272.MARTH_orf114"/>
<protein>
    <submittedName>
        <fullName evidence="2">Glucose-inhibited division protein B</fullName>
    </submittedName>
</protein>